<keyword evidence="1" id="KW-0812">Transmembrane</keyword>
<proteinExistence type="predicted"/>
<evidence type="ECO:0000256" key="1">
    <source>
        <dbReference type="SAM" id="Phobius"/>
    </source>
</evidence>
<feature type="transmembrane region" description="Helical" evidence="1">
    <location>
        <begin position="123"/>
        <end position="140"/>
    </location>
</feature>
<comment type="caution">
    <text evidence="2">The sequence shown here is derived from an EMBL/GenBank/DDBJ whole genome shotgun (WGS) entry which is preliminary data.</text>
</comment>
<gene>
    <name evidence="2" type="ORF">A3A38_00910</name>
</gene>
<dbReference type="Gene3D" id="1.10.3730.20">
    <property type="match status" value="1"/>
</dbReference>
<sequence length="141" mass="14426">MRSGLFFAIFGAVSSALWVTFHFEAARKVSPVLGASIVSIVAVVIGLLILAYKGNVDVFGVSRKGIMFLVLVGIAAFASDYFALRTFASDLPLSIGGPIFVGGGVALAALIGLVLGEALTWQVALGIILVASGSALIASIQ</sequence>
<keyword evidence="1" id="KW-1133">Transmembrane helix</keyword>
<organism evidence="2 3">
    <name type="scientific">Candidatus Kaiserbacteria bacterium RIFCSPLOWO2_01_FULL_53_17</name>
    <dbReference type="NCBI Taxonomy" id="1798511"/>
    <lineage>
        <taxon>Bacteria</taxon>
        <taxon>Candidatus Kaiseribacteriota</taxon>
    </lineage>
</organism>
<reference evidence="2 3" key="1">
    <citation type="journal article" date="2016" name="Nat. Commun.">
        <title>Thousands of microbial genomes shed light on interconnected biogeochemical processes in an aquifer system.</title>
        <authorList>
            <person name="Anantharaman K."/>
            <person name="Brown C.T."/>
            <person name="Hug L.A."/>
            <person name="Sharon I."/>
            <person name="Castelle C.J."/>
            <person name="Probst A.J."/>
            <person name="Thomas B.C."/>
            <person name="Singh A."/>
            <person name="Wilkins M.J."/>
            <person name="Karaoz U."/>
            <person name="Brodie E.L."/>
            <person name="Williams K.H."/>
            <person name="Hubbard S.S."/>
            <person name="Banfield J.F."/>
        </authorList>
    </citation>
    <scope>NUCLEOTIDE SEQUENCE [LARGE SCALE GENOMIC DNA]</scope>
</reference>
<name>A0A1F6EHD5_9BACT</name>
<feature type="transmembrane region" description="Helical" evidence="1">
    <location>
        <begin position="64"/>
        <end position="83"/>
    </location>
</feature>
<dbReference type="AlphaFoldDB" id="A0A1F6EHD5"/>
<dbReference type="Proteomes" id="UP000177306">
    <property type="component" value="Unassembled WGS sequence"/>
</dbReference>
<evidence type="ECO:0008006" key="4">
    <source>
        <dbReference type="Google" id="ProtNLM"/>
    </source>
</evidence>
<feature type="transmembrane region" description="Helical" evidence="1">
    <location>
        <begin position="32"/>
        <end position="52"/>
    </location>
</feature>
<evidence type="ECO:0000313" key="3">
    <source>
        <dbReference type="Proteomes" id="UP000177306"/>
    </source>
</evidence>
<feature type="transmembrane region" description="Helical" evidence="1">
    <location>
        <begin position="95"/>
        <end position="116"/>
    </location>
</feature>
<dbReference type="EMBL" id="MFLY01000016">
    <property type="protein sequence ID" value="OGG73017.1"/>
    <property type="molecule type" value="Genomic_DNA"/>
</dbReference>
<keyword evidence="1" id="KW-0472">Membrane</keyword>
<accession>A0A1F6EHD5</accession>
<protein>
    <recommendedName>
        <fullName evidence="4">EamA domain-containing protein</fullName>
    </recommendedName>
</protein>
<evidence type="ECO:0000313" key="2">
    <source>
        <dbReference type="EMBL" id="OGG73017.1"/>
    </source>
</evidence>